<comment type="caution">
    <text evidence="2">The sequence shown here is derived from an EMBL/GenBank/DDBJ whole genome shotgun (WGS) entry which is preliminary data.</text>
</comment>
<dbReference type="PANTHER" id="PTHR35810">
    <property type="entry name" value="CYTOPLASMIC PROTEIN-RELATED"/>
    <property type="match status" value="1"/>
</dbReference>
<sequence length="304" mass="34594">MAQLFGVQRQAITKHINNIFKEDELSKEQTCSILEQVQQEGNRQVVRNITFYNLDMIIAVGYRVNSKKATKFRIWATQILKNHIIKGYTINRQRLLEQDRAEFLQTIAILQESIAKSEASGMLTLTETKGFLDIIIRYSRTWNLLQRYDRDDLEVSHTQGREAKFILDSSEAKEAIANLKSELIRKGEASELFGREKAGEFEGILRNIYQTFGGVDLLPSIEAKAANLLYYIIKGHPFSDGNKRIGAFMFILFLSKNNALYKPNGELKINDNALVALSLMSAQSEPTQKESIINLIINLLGESQ</sequence>
<dbReference type="PANTHER" id="PTHR35810:SF1">
    <property type="entry name" value="CYTOPLASMIC PROTEIN"/>
    <property type="match status" value="1"/>
</dbReference>
<evidence type="ECO:0000313" key="3">
    <source>
        <dbReference type="Proteomes" id="UP000256379"/>
    </source>
</evidence>
<proteinExistence type="predicted"/>
<name>A0A3D8IJV2_9HELI</name>
<dbReference type="InterPro" id="IPR036597">
    <property type="entry name" value="Fido-like_dom_sf"/>
</dbReference>
<dbReference type="Proteomes" id="UP000256379">
    <property type="component" value="Unassembled WGS sequence"/>
</dbReference>
<dbReference type="AlphaFoldDB" id="A0A3D8IJV2"/>
<dbReference type="InterPro" id="IPR011204">
    <property type="entry name" value="Virulence_RhuM-like"/>
</dbReference>
<dbReference type="SUPFAM" id="SSF140931">
    <property type="entry name" value="Fic-like"/>
    <property type="match status" value="1"/>
</dbReference>
<dbReference type="InterPro" id="IPR053737">
    <property type="entry name" value="Type_II_TA_Toxin"/>
</dbReference>
<accession>A0A3D8IJV2</accession>
<organism evidence="2 3">
    <name type="scientific">Helicobacter didelphidarum</name>
    <dbReference type="NCBI Taxonomy" id="2040648"/>
    <lineage>
        <taxon>Bacteria</taxon>
        <taxon>Pseudomonadati</taxon>
        <taxon>Campylobacterota</taxon>
        <taxon>Epsilonproteobacteria</taxon>
        <taxon>Campylobacterales</taxon>
        <taxon>Helicobacteraceae</taxon>
        <taxon>Helicobacter</taxon>
    </lineage>
</organism>
<evidence type="ECO:0000259" key="1">
    <source>
        <dbReference type="PROSITE" id="PS51459"/>
    </source>
</evidence>
<evidence type="ECO:0000313" key="2">
    <source>
        <dbReference type="EMBL" id="RDU65300.1"/>
    </source>
</evidence>
<dbReference type="Gene3D" id="1.20.120.1870">
    <property type="entry name" value="Fic/DOC protein, Fido domain"/>
    <property type="match status" value="1"/>
</dbReference>
<dbReference type="OrthoDB" id="9802752at2"/>
<dbReference type="EMBL" id="NXLQ01000014">
    <property type="protein sequence ID" value="RDU65300.1"/>
    <property type="molecule type" value="Genomic_DNA"/>
</dbReference>
<feature type="domain" description="Fido" evidence="1">
    <location>
        <begin position="148"/>
        <end position="298"/>
    </location>
</feature>
<keyword evidence="3" id="KW-1185">Reference proteome</keyword>
<dbReference type="Pfam" id="PF13310">
    <property type="entry name" value="Virulence_RhuM"/>
    <property type="match status" value="1"/>
</dbReference>
<dbReference type="InterPro" id="IPR003812">
    <property type="entry name" value="Fido"/>
</dbReference>
<gene>
    <name evidence="2" type="ORF">CQA53_06795</name>
</gene>
<dbReference type="PROSITE" id="PS51459">
    <property type="entry name" value="FIDO"/>
    <property type="match status" value="1"/>
</dbReference>
<reference evidence="2 3" key="1">
    <citation type="submission" date="2018-04" db="EMBL/GenBank/DDBJ databases">
        <title>Novel Campyloabacter and Helicobacter Species and Strains.</title>
        <authorList>
            <person name="Mannion A.J."/>
            <person name="Shen Z."/>
            <person name="Fox J.G."/>
        </authorList>
    </citation>
    <scope>NUCLEOTIDE SEQUENCE [LARGE SCALE GENOMIC DNA]</scope>
    <source>
        <strain evidence="2 3">MIT 17-337</strain>
    </source>
</reference>
<protein>
    <recommendedName>
        <fullName evidence="1">Fido domain-containing protein</fullName>
    </recommendedName>
</protein>
<dbReference type="Pfam" id="PF02661">
    <property type="entry name" value="Fic"/>
    <property type="match status" value="1"/>
</dbReference>